<feature type="signal peptide" evidence="1">
    <location>
        <begin position="1"/>
        <end position="21"/>
    </location>
</feature>
<dbReference type="Proteomes" id="UP000626370">
    <property type="component" value="Unassembled WGS sequence"/>
</dbReference>
<name>A0ABQ3IK10_9GAMM</name>
<evidence type="ECO:0000256" key="1">
    <source>
        <dbReference type="SAM" id="SignalP"/>
    </source>
</evidence>
<comment type="caution">
    <text evidence="3">The sequence shown here is derived from an EMBL/GenBank/DDBJ whole genome shotgun (WGS) entry which is preliminary data.</text>
</comment>
<dbReference type="InterPro" id="IPR013424">
    <property type="entry name" value="Ice-binding_C"/>
</dbReference>
<keyword evidence="4" id="KW-1185">Reference proteome</keyword>
<evidence type="ECO:0000313" key="4">
    <source>
        <dbReference type="Proteomes" id="UP000626370"/>
    </source>
</evidence>
<dbReference type="NCBIfam" id="TIGR02595">
    <property type="entry name" value="PEP_CTERM"/>
    <property type="match status" value="1"/>
</dbReference>
<evidence type="ECO:0000313" key="3">
    <source>
        <dbReference type="EMBL" id="GHE86876.1"/>
    </source>
</evidence>
<evidence type="ECO:0000259" key="2">
    <source>
        <dbReference type="Pfam" id="PF07589"/>
    </source>
</evidence>
<protein>
    <recommendedName>
        <fullName evidence="2">Ice-binding protein C-terminal domain-containing protein</fullName>
    </recommendedName>
</protein>
<proteinExistence type="predicted"/>
<feature type="domain" description="Ice-binding protein C-terminal" evidence="2">
    <location>
        <begin position="248"/>
        <end position="270"/>
    </location>
</feature>
<organism evidence="3 4">
    <name type="scientific">Thalassotalea profundi</name>
    <dbReference type="NCBI Taxonomy" id="2036687"/>
    <lineage>
        <taxon>Bacteria</taxon>
        <taxon>Pseudomonadati</taxon>
        <taxon>Pseudomonadota</taxon>
        <taxon>Gammaproteobacteria</taxon>
        <taxon>Alteromonadales</taxon>
        <taxon>Colwelliaceae</taxon>
        <taxon>Thalassotalea</taxon>
    </lineage>
</organism>
<feature type="chain" id="PRO_5047086816" description="Ice-binding protein C-terminal domain-containing protein" evidence="1">
    <location>
        <begin position="22"/>
        <end position="273"/>
    </location>
</feature>
<dbReference type="EMBL" id="BNAH01000005">
    <property type="protein sequence ID" value="GHE86876.1"/>
    <property type="molecule type" value="Genomic_DNA"/>
</dbReference>
<reference evidence="4" key="1">
    <citation type="journal article" date="2019" name="Int. J. Syst. Evol. Microbiol.">
        <title>The Global Catalogue of Microorganisms (GCM) 10K type strain sequencing project: providing services to taxonomists for standard genome sequencing and annotation.</title>
        <authorList>
            <consortium name="The Broad Institute Genomics Platform"/>
            <consortium name="The Broad Institute Genome Sequencing Center for Infectious Disease"/>
            <person name="Wu L."/>
            <person name="Ma J."/>
        </authorList>
    </citation>
    <scope>NUCLEOTIDE SEQUENCE [LARGE SCALE GENOMIC DNA]</scope>
    <source>
        <strain evidence="4">CGMCC 1.15922</strain>
    </source>
</reference>
<sequence>MKCIKWIAAIALSASSLTAAAADIPATTIMDNYIGAGYSGDVYGSKSAYDIDKMEVSRTGNFLTVNIFTAFYNNIGDNGIRLGDLFMAAGDSDVWNPTGSTPNNGDRFSNNNWRNNTGTNWEYAFDLGSENGDRMGSSGTGWLRDVNRNDLVDSDDLHGNSSRKYQGVMMEDGGYSAYSSASWSVGGKAYRKDGIDYGALSFTMDVSGTALATANQIAFRWAMTCANDIIEGLASVAPGGGGGDNITTVPEPQTIMLLLLGMAGIAYRRKVNS</sequence>
<dbReference type="Pfam" id="PF07589">
    <property type="entry name" value="PEP-CTERM"/>
    <property type="match status" value="1"/>
</dbReference>
<accession>A0ABQ3IK10</accession>
<gene>
    <name evidence="3" type="ORF">GCM10011501_15150</name>
</gene>
<dbReference type="RefSeq" id="WP_189377662.1">
    <property type="nucleotide sequence ID" value="NZ_BNAH01000005.1"/>
</dbReference>
<keyword evidence="1" id="KW-0732">Signal</keyword>